<protein>
    <submittedName>
        <fullName evidence="1">Uncharacterized protein</fullName>
    </submittedName>
</protein>
<reference evidence="1 2" key="1">
    <citation type="journal article" date="2018" name="Front. Plant Sci.">
        <title>Red Clover (Trifolium pratense) and Zigzag Clover (T. medium) - A Picture of Genomic Similarities and Differences.</title>
        <authorList>
            <person name="Dluhosova J."/>
            <person name="Istvanek J."/>
            <person name="Nedelnik J."/>
            <person name="Repkova J."/>
        </authorList>
    </citation>
    <scope>NUCLEOTIDE SEQUENCE [LARGE SCALE GENOMIC DNA]</scope>
    <source>
        <strain evidence="2">cv. 10/8</strain>
        <tissue evidence="1">Leaf</tissue>
    </source>
</reference>
<accession>A0A392VTY8</accession>
<evidence type="ECO:0000313" key="2">
    <source>
        <dbReference type="Proteomes" id="UP000265520"/>
    </source>
</evidence>
<keyword evidence="2" id="KW-1185">Reference proteome</keyword>
<organism evidence="1 2">
    <name type="scientific">Trifolium medium</name>
    <dbReference type="NCBI Taxonomy" id="97028"/>
    <lineage>
        <taxon>Eukaryota</taxon>
        <taxon>Viridiplantae</taxon>
        <taxon>Streptophyta</taxon>
        <taxon>Embryophyta</taxon>
        <taxon>Tracheophyta</taxon>
        <taxon>Spermatophyta</taxon>
        <taxon>Magnoliopsida</taxon>
        <taxon>eudicotyledons</taxon>
        <taxon>Gunneridae</taxon>
        <taxon>Pentapetalae</taxon>
        <taxon>rosids</taxon>
        <taxon>fabids</taxon>
        <taxon>Fabales</taxon>
        <taxon>Fabaceae</taxon>
        <taxon>Papilionoideae</taxon>
        <taxon>50 kb inversion clade</taxon>
        <taxon>NPAAA clade</taxon>
        <taxon>Hologalegina</taxon>
        <taxon>IRL clade</taxon>
        <taxon>Trifolieae</taxon>
        <taxon>Trifolium</taxon>
    </lineage>
</organism>
<dbReference type="Proteomes" id="UP000265520">
    <property type="component" value="Unassembled WGS sequence"/>
</dbReference>
<feature type="non-terminal residue" evidence="1">
    <location>
        <position position="46"/>
    </location>
</feature>
<proteinExistence type="predicted"/>
<sequence>MSWFIGARGEGAARPFIRAGLSASYTEQERWLVIPSRSGIGPARGP</sequence>
<comment type="caution">
    <text evidence="1">The sequence shown here is derived from an EMBL/GenBank/DDBJ whole genome shotgun (WGS) entry which is preliminary data.</text>
</comment>
<name>A0A392VTY8_9FABA</name>
<evidence type="ECO:0000313" key="1">
    <source>
        <dbReference type="EMBL" id="MCI91864.1"/>
    </source>
</evidence>
<dbReference type="AlphaFoldDB" id="A0A392VTY8"/>
<dbReference type="EMBL" id="LXQA011284168">
    <property type="protein sequence ID" value="MCI91864.1"/>
    <property type="molecule type" value="Genomic_DNA"/>
</dbReference>